<dbReference type="Gene3D" id="3.40.605.10">
    <property type="entry name" value="Aldehyde Dehydrogenase, Chain A, domain 1"/>
    <property type="match status" value="1"/>
</dbReference>
<dbReference type="FunFam" id="3.40.605.10:FF:000007">
    <property type="entry name" value="NAD/NADP-dependent betaine aldehyde dehydrogenase"/>
    <property type="match status" value="1"/>
</dbReference>
<dbReference type="InterPro" id="IPR016163">
    <property type="entry name" value="Ald_DH_C"/>
</dbReference>
<evidence type="ECO:0000256" key="5">
    <source>
        <dbReference type="ARBA" id="ARBA00049194"/>
    </source>
</evidence>
<comment type="catalytic activity">
    <reaction evidence="5">
        <text>an aldehyde + NAD(+) + H2O = a carboxylate + NADH + 2 H(+)</text>
        <dbReference type="Rhea" id="RHEA:16185"/>
        <dbReference type="ChEBI" id="CHEBI:15377"/>
        <dbReference type="ChEBI" id="CHEBI:15378"/>
        <dbReference type="ChEBI" id="CHEBI:17478"/>
        <dbReference type="ChEBI" id="CHEBI:29067"/>
        <dbReference type="ChEBI" id="CHEBI:57540"/>
        <dbReference type="ChEBI" id="CHEBI:57945"/>
        <dbReference type="EC" id="1.2.1.3"/>
    </reaction>
</comment>
<dbReference type="InterPro" id="IPR016161">
    <property type="entry name" value="Ald_DH/histidinol_DH"/>
</dbReference>
<dbReference type="SUPFAM" id="SSF53720">
    <property type="entry name" value="ALDH-like"/>
    <property type="match status" value="1"/>
</dbReference>
<dbReference type="EC" id="1.2.1.3" evidence="4"/>
<feature type="active site" evidence="6">
    <location>
        <position position="256"/>
    </location>
</feature>
<dbReference type="GO" id="GO:0004029">
    <property type="term" value="F:aldehyde dehydrogenase (NAD+) activity"/>
    <property type="evidence" value="ECO:0007669"/>
    <property type="project" value="UniProtKB-EC"/>
</dbReference>
<evidence type="ECO:0000256" key="2">
    <source>
        <dbReference type="ARBA" id="ARBA00023002"/>
    </source>
</evidence>
<protein>
    <recommendedName>
        <fullName evidence="4">aldehyde dehydrogenase (NAD(+))</fullName>
        <ecNumber evidence="4">1.2.1.3</ecNumber>
    </recommendedName>
</protein>
<accession>A0A239TLT6</accession>
<dbReference type="Pfam" id="PF00171">
    <property type="entry name" value="Aldedh"/>
    <property type="match status" value="1"/>
</dbReference>
<dbReference type="InterPro" id="IPR015590">
    <property type="entry name" value="Aldehyde_DH_dom"/>
</dbReference>
<evidence type="ECO:0000256" key="1">
    <source>
        <dbReference type="ARBA" id="ARBA00009986"/>
    </source>
</evidence>
<dbReference type="InterPro" id="IPR016160">
    <property type="entry name" value="Ald_DH_CS_CYS"/>
</dbReference>
<comment type="caution">
    <text evidence="9">The sequence shown here is derived from an EMBL/GenBank/DDBJ whole genome shotgun (WGS) entry which is preliminary data.</text>
</comment>
<evidence type="ECO:0000259" key="8">
    <source>
        <dbReference type="Pfam" id="PF00171"/>
    </source>
</evidence>
<dbReference type="EMBL" id="BKAR01000023">
    <property type="protein sequence ID" value="GEP85226.1"/>
    <property type="molecule type" value="Genomic_DNA"/>
</dbReference>
<sequence>MSVNVRDYIQDSYDLFINGKFVPSDSGETLEVTNPATGEVLTKVAKAGEKDVDKAVKAAQTAFDSWGKTPKEERVKLLRKIGDKILEQKDRLAMIETLNNGKPIRETSTIDVPLAARHFEYFASVIDTDEGSVNDMSEDVMSIVRHEPIGVVGAVVAWNFPMLLAAWKLGPALAAGNTVVIQPSSSTPLSLIELAKIFQEVLPDGVVNVLTGKGSESGNAIFNHEGVDKLSFTGSTDVGYQVAEAAAKRIVPATLELGGKSANIILDDANLDVAVEGIQLGILFNQGEVCSAGSRLLVQEDIYDKLIKRLKDVFSHLKVGDPTDENIQMGSQTGEAQMKKIQSYLDFAKDSGAEILTGGHRITDGELSKGYFFQPTIILVDNNDNKLAQEEIFGPVLTVIKVKDDDEAIRIANDSEYGLAGGVFSQNINRALNIARAIRTGRVWINTYNQVPEGAPFGGYKKSGIGRETYKGALKNYQQVKNIFIDTSNKPKGLYESGQSDVLDHDDHKF</sequence>
<dbReference type="Proteomes" id="UP000321736">
    <property type="component" value="Unassembled WGS sequence"/>
</dbReference>
<dbReference type="Gene3D" id="3.40.309.10">
    <property type="entry name" value="Aldehyde Dehydrogenase, Chain A, domain 2"/>
    <property type="match status" value="1"/>
</dbReference>
<proteinExistence type="inferred from homology"/>
<dbReference type="PROSITE" id="PS00687">
    <property type="entry name" value="ALDEHYDE_DEHYDR_GLU"/>
    <property type="match status" value="1"/>
</dbReference>
<evidence type="ECO:0000256" key="7">
    <source>
        <dbReference type="RuleBase" id="RU003345"/>
    </source>
</evidence>
<dbReference type="InterPro" id="IPR016162">
    <property type="entry name" value="Ald_DH_N"/>
</dbReference>
<evidence type="ECO:0000313" key="10">
    <source>
        <dbReference type="Proteomes" id="UP000321736"/>
    </source>
</evidence>
<reference evidence="9 10" key="1">
    <citation type="submission" date="2019-07" db="EMBL/GenBank/DDBJ databases">
        <title>Whole genome shotgun sequence of Staphylococcus piscifermentans NBRC 109625.</title>
        <authorList>
            <person name="Hosoyama A."/>
            <person name="Uohara A."/>
            <person name="Ohji S."/>
            <person name="Ichikawa N."/>
        </authorList>
    </citation>
    <scope>NUCLEOTIDE SEQUENCE [LARGE SCALE GENOMIC DNA]</scope>
    <source>
        <strain evidence="9 10">NBRC 109625</strain>
    </source>
</reference>
<keyword evidence="10" id="KW-1185">Reference proteome</keyword>
<dbReference type="RefSeq" id="WP_095103326.1">
    <property type="nucleotide sequence ID" value="NZ_BKAR01000023.1"/>
</dbReference>
<evidence type="ECO:0000256" key="3">
    <source>
        <dbReference type="ARBA" id="ARBA00023027"/>
    </source>
</evidence>
<gene>
    <name evidence="9" type="primary">aldA</name>
    <name evidence="9" type="ORF">SPI02_18110</name>
</gene>
<comment type="similarity">
    <text evidence="1 7">Belongs to the aldehyde dehydrogenase family.</text>
</comment>
<keyword evidence="2 7" id="KW-0560">Oxidoreductase</keyword>
<evidence type="ECO:0000256" key="4">
    <source>
        <dbReference type="ARBA" id="ARBA00024226"/>
    </source>
</evidence>
<organism evidence="9 10">
    <name type="scientific">Staphylococcus piscifermentans</name>
    <dbReference type="NCBI Taxonomy" id="70258"/>
    <lineage>
        <taxon>Bacteria</taxon>
        <taxon>Bacillati</taxon>
        <taxon>Bacillota</taxon>
        <taxon>Bacilli</taxon>
        <taxon>Bacillales</taxon>
        <taxon>Staphylococcaceae</taxon>
        <taxon>Staphylococcus</taxon>
    </lineage>
</organism>
<evidence type="ECO:0000256" key="6">
    <source>
        <dbReference type="PROSITE-ProRule" id="PRU10007"/>
    </source>
</evidence>
<dbReference type="AlphaFoldDB" id="A0A239TLT6"/>
<dbReference type="OrthoDB" id="9762913at2"/>
<dbReference type="InterPro" id="IPR029510">
    <property type="entry name" value="Ald_DH_CS_GLU"/>
</dbReference>
<feature type="domain" description="Aldehyde dehydrogenase" evidence="8">
    <location>
        <begin position="21"/>
        <end position="483"/>
    </location>
</feature>
<dbReference type="FunFam" id="3.40.309.10:FF:000012">
    <property type="entry name" value="Betaine aldehyde dehydrogenase"/>
    <property type="match status" value="1"/>
</dbReference>
<dbReference type="PANTHER" id="PTHR11699">
    <property type="entry name" value="ALDEHYDE DEHYDROGENASE-RELATED"/>
    <property type="match status" value="1"/>
</dbReference>
<evidence type="ECO:0000313" key="9">
    <source>
        <dbReference type="EMBL" id="GEP85226.1"/>
    </source>
</evidence>
<dbReference type="PROSITE" id="PS00070">
    <property type="entry name" value="ALDEHYDE_DEHYDR_CYS"/>
    <property type="match status" value="1"/>
</dbReference>
<name>A0A239TLT6_9STAP</name>
<keyword evidence="3" id="KW-0520">NAD</keyword>